<evidence type="ECO:0000313" key="9">
    <source>
        <dbReference type="Proteomes" id="UP001501594"/>
    </source>
</evidence>
<feature type="transmembrane region" description="Helical" evidence="6">
    <location>
        <begin position="430"/>
        <end position="458"/>
    </location>
</feature>
<dbReference type="EMBL" id="BAABAU010000004">
    <property type="protein sequence ID" value="GAA4267449.1"/>
    <property type="molecule type" value="Genomic_DNA"/>
</dbReference>
<dbReference type="Pfam" id="PF09678">
    <property type="entry name" value="Caa3_CtaG"/>
    <property type="match status" value="1"/>
</dbReference>
<accession>A0ABP8E5S2</accession>
<gene>
    <name evidence="8" type="ORF">GCM10022256_30610</name>
</gene>
<feature type="transmembrane region" description="Helical" evidence="6">
    <location>
        <begin position="224"/>
        <end position="249"/>
    </location>
</feature>
<evidence type="ECO:0000259" key="7">
    <source>
        <dbReference type="Pfam" id="PF05425"/>
    </source>
</evidence>
<keyword evidence="5 6" id="KW-0472">Membrane</keyword>
<evidence type="ECO:0000256" key="5">
    <source>
        <dbReference type="ARBA" id="ARBA00023136"/>
    </source>
</evidence>
<dbReference type="RefSeq" id="WP_344797745.1">
    <property type="nucleotide sequence ID" value="NZ_BAABAU010000004.1"/>
</dbReference>
<feature type="transmembrane region" description="Helical" evidence="6">
    <location>
        <begin position="400"/>
        <end position="418"/>
    </location>
</feature>
<evidence type="ECO:0000256" key="4">
    <source>
        <dbReference type="ARBA" id="ARBA00022989"/>
    </source>
</evidence>
<feature type="transmembrane region" description="Helical" evidence="6">
    <location>
        <begin position="125"/>
        <end position="152"/>
    </location>
</feature>
<keyword evidence="3 6" id="KW-0812">Transmembrane</keyword>
<feature type="transmembrane region" description="Helical" evidence="6">
    <location>
        <begin position="505"/>
        <end position="531"/>
    </location>
</feature>
<comment type="caution">
    <text evidence="8">The sequence shown here is derived from an EMBL/GenBank/DDBJ whole genome shotgun (WGS) entry which is preliminary data.</text>
</comment>
<feature type="transmembrane region" description="Helical" evidence="6">
    <location>
        <begin position="596"/>
        <end position="619"/>
    </location>
</feature>
<evidence type="ECO:0000256" key="2">
    <source>
        <dbReference type="ARBA" id="ARBA00022475"/>
    </source>
</evidence>
<feature type="transmembrane region" description="Helical" evidence="6">
    <location>
        <begin position="479"/>
        <end position="499"/>
    </location>
</feature>
<evidence type="ECO:0000313" key="8">
    <source>
        <dbReference type="EMBL" id="GAA4267449.1"/>
    </source>
</evidence>
<feature type="domain" description="Copper resistance protein D" evidence="7">
    <location>
        <begin position="224"/>
        <end position="322"/>
    </location>
</feature>
<keyword evidence="9" id="KW-1185">Reference proteome</keyword>
<proteinExistence type="predicted"/>
<reference evidence="9" key="1">
    <citation type="journal article" date="2019" name="Int. J. Syst. Evol. Microbiol.">
        <title>The Global Catalogue of Microorganisms (GCM) 10K type strain sequencing project: providing services to taxonomists for standard genome sequencing and annotation.</title>
        <authorList>
            <consortium name="The Broad Institute Genomics Platform"/>
            <consortium name="The Broad Institute Genome Sequencing Center for Infectious Disease"/>
            <person name="Wu L."/>
            <person name="Ma J."/>
        </authorList>
    </citation>
    <scope>NUCLEOTIDE SEQUENCE [LARGE SCALE GENOMIC DNA]</scope>
    <source>
        <strain evidence="9">JCM 17442</strain>
    </source>
</reference>
<evidence type="ECO:0000256" key="3">
    <source>
        <dbReference type="ARBA" id="ARBA00022692"/>
    </source>
</evidence>
<dbReference type="InterPro" id="IPR032694">
    <property type="entry name" value="CopC/D"/>
</dbReference>
<evidence type="ECO:0000256" key="1">
    <source>
        <dbReference type="ARBA" id="ARBA00004651"/>
    </source>
</evidence>
<sequence length="633" mass="65446">MPRLSRLAAPAILVAAALAALLAALAFGGAADRLPLADPGAAVRFGLPIATLVTDLGAALTIGTLALACFALTPERPEWGRALDIASAGALAWTVASCVAGFFTFLSVSNVRVTADAQFGQSLAFFLTGTGLGLAWLVSTLMAAAVTVLCFAVRGVTPVFVVALIAAGALVPLAQQGHAAGTADHTSAVLALGLHIEGAAVWLGGLFALVLLRPVIEKARLGPVLARYSSIALVAFVVVAVSGVASAQIRVGSWSELGSRYGLLVIAKTVALVVLGLFGVVHRRVLVARVQNRLEASKPTFWWFVTAELAFLGLASGIAAALARTETPVAQAAVTDTAALTPAQVLTDQRLPPELTPLRLLTAWSPDLVWLLACAFGVAAYLVGVARLRRRGESWALSRTILWCAGLVVLAYATSGAPEVYSRYLVSAHLSALVVVGLVVPLLLVPAAPWTLALLATAKRRDGSRGPREWFLMIVQSRGAAWLTFPPMGAILLAVSIWACVYTPLLRFTATTATGHFALVLGLLLCGWLFAQSVVGVDPVPVAAGPGLRTGFVALVAAAVLALGLVLASTRGLLLSDWYGAMGRQWGAPPVADQQTGGVVLLVVGLVACAGVAVSLAVARSRARSRSLEPADR</sequence>
<feature type="transmembrane region" description="Helical" evidence="6">
    <location>
        <begin position="261"/>
        <end position="281"/>
    </location>
</feature>
<protein>
    <submittedName>
        <fullName evidence="8">Cytochrome c oxidase assembly protein</fullName>
    </submittedName>
</protein>
<feature type="transmembrane region" description="Helical" evidence="6">
    <location>
        <begin position="552"/>
        <end position="576"/>
    </location>
</feature>
<dbReference type="PANTHER" id="PTHR34820">
    <property type="entry name" value="INNER MEMBRANE PROTEIN YEBZ"/>
    <property type="match status" value="1"/>
</dbReference>
<dbReference type="Pfam" id="PF05425">
    <property type="entry name" value="CopD"/>
    <property type="match status" value="1"/>
</dbReference>
<feature type="transmembrane region" description="Helical" evidence="6">
    <location>
        <begin position="368"/>
        <end position="388"/>
    </location>
</feature>
<feature type="transmembrane region" description="Helical" evidence="6">
    <location>
        <begin position="85"/>
        <end position="105"/>
    </location>
</feature>
<evidence type="ECO:0000256" key="6">
    <source>
        <dbReference type="SAM" id="Phobius"/>
    </source>
</evidence>
<keyword evidence="2" id="KW-1003">Cell membrane</keyword>
<comment type="subcellular location">
    <subcellularLocation>
        <location evidence="1">Cell membrane</location>
        <topology evidence="1">Multi-pass membrane protein</topology>
    </subcellularLocation>
</comment>
<organism evidence="8 9">
    <name type="scientific">Frondihabitans peucedani</name>
    <dbReference type="NCBI Taxonomy" id="598626"/>
    <lineage>
        <taxon>Bacteria</taxon>
        <taxon>Bacillati</taxon>
        <taxon>Actinomycetota</taxon>
        <taxon>Actinomycetes</taxon>
        <taxon>Micrococcales</taxon>
        <taxon>Microbacteriaceae</taxon>
        <taxon>Frondihabitans</taxon>
    </lineage>
</organism>
<keyword evidence="4 6" id="KW-1133">Transmembrane helix</keyword>
<feature type="transmembrane region" description="Helical" evidence="6">
    <location>
        <begin position="301"/>
        <end position="323"/>
    </location>
</feature>
<dbReference type="PANTHER" id="PTHR34820:SF4">
    <property type="entry name" value="INNER MEMBRANE PROTEIN YEBZ"/>
    <property type="match status" value="1"/>
</dbReference>
<dbReference type="InterPro" id="IPR019108">
    <property type="entry name" value="Caa3_assmbl_CtaG-rel"/>
</dbReference>
<feature type="transmembrane region" description="Helical" evidence="6">
    <location>
        <begin position="47"/>
        <end position="73"/>
    </location>
</feature>
<name>A0ABP8E5S2_9MICO</name>
<dbReference type="InterPro" id="IPR008457">
    <property type="entry name" value="Cu-R_CopD_dom"/>
</dbReference>
<feature type="transmembrane region" description="Helical" evidence="6">
    <location>
        <begin position="159"/>
        <end position="177"/>
    </location>
</feature>
<dbReference type="Proteomes" id="UP001501594">
    <property type="component" value="Unassembled WGS sequence"/>
</dbReference>
<feature type="transmembrane region" description="Helical" evidence="6">
    <location>
        <begin position="189"/>
        <end position="212"/>
    </location>
</feature>